<dbReference type="PANTHER" id="PTHR48100:SF59">
    <property type="entry name" value="ADENOSYLCOBALAMIN_ALPHA-RIBAZOLE PHOSPHATASE"/>
    <property type="match status" value="1"/>
</dbReference>
<dbReference type="AlphaFoldDB" id="A0A6B9Z9H9"/>
<protein>
    <submittedName>
        <fullName evidence="1">Alpha-ribazole phosphatase family protein</fullName>
    </submittedName>
</protein>
<dbReference type="InterPro" id="IPR029033">
    <property type="entry name" value="His_PPase_superfam"/>
</dbReference>
<gene>
    <name evidence="1" type="ORF">GWR21_02525</name>
</gene>
<dbReference type="SMART" id="SM00855">
    <property type="entry name" value="PGAM"/>
    <property type="match status" value="1"/>
</dbReference>
<dbReference type="SUPFAM" id="SSF53254">
    <property type="entry name" value="Phosphoglycerate mutase-like"/>
    <property type="match status" value="1"/>
</dbReference>
<dbReference type="GO" id="GO:0016791">
    <property type="term" value="F:phosphatase activity"/>
    <property type="evidence" value="ECO:0007669"/>
    <property type="project" value="TreeGrafter"/>
</dbReference>
<dbReference type="GO" id="GO:0005737">
    <property type="term" value="C:cytoplasm"/>
    <property type="evidence" value="ECO:0007669"/>
    <property type="project" value="TreeGrafter"/>
</dbReference>
<proteinExistence type="predicted"/>
<evidence type="ECO:0000313" key="2">
    <source>
        <dbReference type="Proteomes" id="UP000476411"/>
    </source>
</evidence>
<accession>A0A6B9Z9H9</accession>
<sequence length="172" mass="19849">MELHLIRHIKPDYPEGTNYGQTDVPLPADYAIIHAGIIKHLPEYDAVYSSPLRRCQLLAAAIAPGHHTDPRLMELHFGDWEGRKWDDIDRQELDPWMEDYINRAPPNGESLLTLVNRFADFVDELNATSHRRVLIITHAGIIRAAMYLFNHIPLNQIMMEKVDYGGTYTFRT</sequence>
<keyword evidence="2" id="KW-1185">Reference proteome</keyword>
<dbReference type="InterPro" id="IPR050275">
    <property type="entry name" value="PGM_Phosphatase"/>
</dbReference>
<dbReference type="CDD" id="cd07067">
    <property type="entry name" value="HP_PGM_like"/>
    <property type="match status" value="1"/>
</dbReference>
<dbReference type="RefSeq" id="WP_162330212.1">
    <property type="nucleotide sequence ID" value="NZ_CP048113.1"/>
</dbReference>
<organism evidence="1 2">
    <name type="scientific">Chitinophaga agri</name>
    <dbReference type="NCBI Taxonomy" id="2703787"/>
    <lineage>
        <taxon>Bacteria</taxon>
        <taxon>Pseudomonadati</taxon>
        <taxon>Bacteroidota</taxon>
        <taxon>Chitinophagia</taxon>
        <taxon>Chitinophagales</taxon>
        <taxon>Chitinophagaceae</taxon>
        <taxon>Chitinophaga</taxon>
    </lineage>
</organism>
<dbReference type="Gene3D" id="3.40.50.1240">
    <property type="entry name" value="Phosphoglycerate mutase-like"/>
    <property type="match status" value="1"/>
</dbReference>
<dbReference type="Proteomes" id="UP000476411">
    <property type="component" value="Chromosome"/>
</dbReference>
<dbReference type="PANTHER" id="PTHR48100">
    <property type="entry name" value="BROAD-SPECIFICITY PHOSPHATASE YOR283W-RELATED"/>
    <property type="match status" value="1"/>
</dbReference>
<dbReference type="EMBL" id="CP048113">
    <property type="protein sequence ID" value="QHS58509.1"/>
    <property type="molecule type" value="Genomic_DNA"/>
</dbReference>
<dbReference type="KEGG" id="chih:GWR21_02525"/>
<evidence type="ECO:0000313" key="1">
    <source>
        <dbReference type="EMBL" id="QHS58509.1"/>
    </source>
</evidence>
<reference evidence="1 2" key="1">
    <citation type="submission" date="2020-01" db="EMBL/GenBank/DDBJ databases">
        <title>Complete genome sequence of Chitinophaga sp. H33E-04 isolated from quinoa roots.</title>
        <authorList>
            <person name="Weon H.-Y."/>
            <person name="Lee S.A."/>
        </authorList>
    </citation>
    <scope>NUCLEOTIDE SEQUENCE [LARGE SCALE GENOMIC DNA]</scope>
    <source>
        <strain evidence="1 2">H33E-04</strain>
    </source>
</reference>
<dbReference type="InterPro" id="IPR013078">
    <property type="entry name" value="His_Pase_superF_clade-1"/>
</dbReference>
<name>A0A6B9Z9H9_9BACT</name>
<dbReference type="Pfam" id="PF00300">
    <property type="entry name" value="His_Phos_1"/>
    <property type="match status" value="1"/>
</dbReference>